<organism evidence="1 2">
    <name type="scientific">Bacillus phage Stills</name>
    <dbReference type="NCBI Taxonomy" id="1610833"/>
    <lineage>
        <taxon>Viruses</taxon>
        <taxon>Duplodnaviria</taxon>
        <taxon>Heunggongvirae</taxon>
        <taxon>Uroviricota</taxon>
        <taxon>Caudoviricetes</taxon>
        <taxon>Slashvirus</taxon>
        <taxon>Slashvirus stills</taxon>
    </lineage>
</organism>
<proteinExistence type="predicted"/>
<dbReference type="KEGG" id="vg:26661008"/>
<dbReference type="OrthoDB" id="22837at10239"/>
<dbReference type="Proteomes" id="UP000033016">
    <property type="component" value="Segment"/>
</dbReference>
<dbReference type="RefSeq" id="YP_009196900.1">
    <property type="nucleotide sequence ID" value="NC_028777.1"/>
</dbReference>
<evidence type="ECO:0000313" key="1">
    <source>
        <dbReference type="EMBL" id="AKC02643.1"/>
    </source>
</evidence>
<sequence length="79" mass="9352">MKSKNEYGHDFLTRPRKMSNDVVKVTNSSFLWRFDKENKVFTLSYLGVANGFLNRINLELCAEVEDGHINKYILRKRVR</sequence>
<reference evidence="2" key="2">
    <citation type="submission" date="2015-01" db="EMBL/GenBank/DDBJ databases">
        <title>Complete Genome of Bacillus megaterium Siphophage Stills.</title>
        <authorList>
            <person name="Lee S.S."/>
            <person name="Kongari R.R."/>
            <person name="Hernandez A.C."/>
            <person name="Everett G.F.K."/>
        </authorList>
    </citation>
    <scope>NUCLEOTIDE SEQUENCE [LARGE SCALE GENOMIC DNA]</scope>
</reference>
<gene>
    <name evidence="1" type="ORF">CPT_Stills15</name>
</gene>
<keyword evidence="2" id="KW-1185">Reference proteome</keyword>
<dbReference type="EMBL" id="KP696448">
    <property type="protein sequence ID" value="AKC02643.1"/>
    <property type="molecule type" value="Genomic_DNA"/>
</dbReference>
<evidence type="ECO:0000313" key="2">
    <source>
        <dbReference type="Proteomes" id="UP000033016"/>
    </source>
</evidence>
<protein>
    <submittedName>
        <fullName evidence="1">Uncharacterized protein</fullName>
    </submittedName>
</protein>
<name>A0A0E3XAL2_9CAUD</name>
<accession>A0A0E3XAL2</accession>
<dbReference type="GeneID" id="26661008"/>
<reference evidence="1 2" key="1">
    <citation type="journal article" date="2015" name="Genome Announc.">
        <title>Complete Genome Sequence of Bacillus megaterium Siphophage Stills.</title>
        <authorList>
            <person name="Lee S.S."/>
            <person name="Kongari R.R."/>
            <person name="Hernandez A.C."/>
            <person name="Kuty Everett G.F."/>
        </authorList>
    </citation>
    <scope>NUCLEOTIDE SEQUENCE [LARGE SCALE GENOMIC DNA]</scope>
</reference>